<dbReference type="InterPro" id="IPR036390">
    <property type="entry name" value="WH_DNA-bd_sf"/>
</dbReference>
<accession>A0ABQ8B962</accession>
<proteinExistence type="inferred from homology"/>
<feature type="domain" description="HSF-type DNA-binding" evidence="6">
    <location>
        <begin position="2"/>
        <end position="89"/>
    </location>
</feature>
<dbReference type="EMBL" id="JAGKQM010000011">
    <property type="protein sequence ID" value="KAH0900820.1"/>
    <property type="molecule type" value="Genomic_DNA"/>
</dbReference>
<dbReference type="Gene3D" id="1.10.10.10">
    <property type="entry name" value="Winged helix-like DNA-binding domain superfamily/Winged helix DNA-binding domain"/>
    <property type="match status" value="1"/>
</dbReference>
<evidence type="ECO:0000313" key="7">
    <source>
        <dbReference type="EMBL" id="KAH0900820.1"/>
    </source>
</evidence>
<evidence type="ECO:0000256" key="5">
    <source>
        <dbReference type="RuleBase" id="RU004020"/>
    </source>
</evidence>
<evidence type="ECO:0000256" key="1">
    <source>
        <dbReference type="ARBA" id="ARBA00004123"/>
    </source>
</evidence>
<dbReference type="InterPro" id="IPR000232">
    <property type="entry name" value="HSF_DNA-bd"/>
</dbReference>
<dbReference type="Pfam" id="PF00447">
    <property type="entry name" value="HSF_DNA-bind"/>
    <property type="match status" value="1"/>
</dbReference>
<comment type="subcellular location">
    <subcellularLocation>
        <location evidence="1">Nucleus</location>
    </subcellularLocation>
</comment>
<dbReference type="PANTHER" id="PTHR10015:SF443">
    <property type="entry name" value="GENOME ASSEMBLY, CHROMOSOME: A10"/>
    <property type="match status" value="1"/>
</dbReference>
<keyword evidence="3" id="KW-0238">DNA-binding</keyword>
<dbReference type="Proteomes" id="UP000824890">
    <property type="component" value="Unassembled WGS sequence"/>
</dbReference>
<dbReference type="SMART" id="SM00415">
    <property type="entry name" value="HSF"/>
    <property type="match status" value="1"/>
</dbReference>
<dbReference type="InterPro" id="IPR036388">
    <property type="entry name" value="WH-like_DNA-bd_sf"/>
</dbReference>
<gene>
    <name evidence="7" type="ORF">HID58_040323</name>
</gene>
<evidence type="ECO:0000256" key="4">
    <source>
        <dbReference type="ARBA" id="ARBA00023242"/>
    </source>
</evidence>
<evidence type="ECO:0000256" key="2">
    <source>
        <dbReference type="ARBA" id="ARBA00023016"/>
    </source>
</evidence>
<comment type="caution">
    <text evidence="7">The sequence shown here is derived from an EMBL/GenBank/DDBJ whole genome shotgun (WGS) entry which is preliminary data.</text>
</comment>
<sequence>MGMSSFYSDIYEVVDDPSLDSIISWSKSNKSFVIWDPKELVEKILPRLLHYKLSHFITEIEIYVKLRGLRHEQYFVRGKPELLTKMRYQAVSNMVKKGREEQEKKISVGDQMMSGRYAPIRFNKFKRSPKKSSKKSLKKAKAITPLETIYE</sequence>
<dbReference type="SUPFAM" id="SSF46785">
    <property type="entry name" value="Winged helix' DNA-binding domain"/>
    <property type="match status" value="1"/>
</dbReference>
<evidence type="ECO:0000259" key="6">
    <source>
        <dbReference type="SMART" id="SM00415"/>
    </source>
</evidence>
<organism evidence="7 8">
    <name type="scientific">Brassica napus</name>
    <name type="common">Rape</name>
    <dbReference type="NCBI Taxonomy" id="3708"/>
    <lineage>
        <taxon>Eukaryota</taxon>
        <taxon>Viridiplantae</taxon>
        <taxon>Streptophyta</taxon>
        <taxon>Embryophyta</taxon>
        <taxon>Tracheophyta</taxon>
        <taxon>Spermatophyta</taxon>
        <taxon>Magnoliopsida</taxon>
        <taxon>eudicotyledons</taxon>
        <taxon>Gunneridae</taxon>
        <taxon>Pentapetalae</taxon>
        <taxon>rosids</taxon>
        <taxon>malvids</taxon>
        <taxon>Brassicales</taxon>
        <taxon>Brassicaceae</taxon>
        <taxon>Brassiceae</taxon>
        <taxon>Brassica</taxon>
    </lineage>
</organism>
<evidence type="ECO:0000256" key="3">
    <source>
        <dbReference type="ARBA" id="ARBA00023125"/>
    </source>
</evidence>
<name>A0ABQ8B962_BRANA</name>
<keyword evidence="8" id="KW-1185">Reference proteome</keyword>
<keyword evidence="2" id="KW-0346">Stress response</keyword>
<comment type="similarity">
    <text evidence="5">Belongs to the HSF family.</text>
</comment>
<reference evidence="7 8" key="1">
    <citation type="submission" date="2021-05" db="EMBL/GenBank/DDBJ databases">
        <title>Genome Assembly of Synthetic Allotetraploid Brassica napus Reveals Homoeologous Exchanges between Subgenomes.</title>
        <authorList>
            <person name="Davis J.T."/>
        </authorList>
    </citation>
    <scope>NUCLEOTIDE SEQUENCE [LARGE SCALE GENOMIC DNA]</scope>
    <source>
        <strain evidence="8">cv. Da-Ae</strain>
        <tissue evidence="7">Seedling</tissue>
    </source>
</reference>
<dbReference type="PANTHER" id="PTHR10015">
    <property type="entry name" value="HEAT SHOCK TRANSCRIPTION FACTOR"/>
    <property type="match status" value="1"/>
</dbReference>
<keyword evidence="4" id="KW-0539">Nucleus</keyword>
<evidence type="ECO:0000313" key="8">
    <source>
        <dbReference type="Proteomes" id="UP000824890"/>
    </source>
</evidence>
<protein>
    <recommendedName>
        <fullName evidence="6">HSF-type DNA-binding domain-containing protein</fullName>
    </recommendedName>
</protein>